<dbReference type="Pfam" id="PF26215">
    <property type="entry name" value="HTH_animal"/>
    <property type="match status" value="1"/>
</dbReference>
<dbReference type="Proteomes" id="UP001295444">
    <property type="component" value="Chromosome 05"/>
</dbReference>
<dbReference type="AlphaFoldDB" id="A0AAD1W943"/>
<feature type="domain" description="Helix-turn-helix" evidence="1">
    <location>
        <begin position="78"/>
        <end position="132"/>
    </location>
</feature>
<proteinExistence type="predicted"/>
<dbReference type="PANTHER" id="PTHR21301">
    <property type="entry name" value="REVERSE TRANSCRIPTASE"/>
    <property type="match status" value="1"/>
</dbReference>
<gene>
    <name evidence="2" type="ORF">PECUL_23A010145</name>
</gene>
<evidence type="ECO:0000313" key="2">
    <source>
        <dbReference type="EMBL" id="CAH2294112.1"/>
    </source>
</evidence>
<dbReference type="EMBL" id="OW240916">
    <property type="protein sequence ID" value="CAH2294112.1"/>
    <property type="molecule type" value="Genomic_DNA"/>
</dbReference>
<dbReference type="InterPro" id="IPR058912">
    <property type="entry name" value="HTH_animal"/>
</dbReference>
<name>A0AAD1W943_PELCU</name>
<organism evidence="2 3">
    <name type="scientific">Pelobates cultripes</name>
    <name type="common">Western spadefoot toad</name>
    <dbReference type="NCBI Taxonomy" id="61616"/>
    <lineage>
        <taxon>Eukaryota</taxon>
        <taxon>Metazoa</taxon>
        <taxon>Chordata</taxon>
        <taxon>Craniata</taxon>
        <taxon>Vertebrata</taxon>
        <taxon>Euteleostomi</taxon>
        <taxon>Amphibia</taxon>
        <taxon>Batrachia</taxon>
        <taxon>Anura</taxon>
        <taxon>Pelobatoidea</taxon>
        <taxon>Pelobatidae</taxon>
        <taxon>Pelobates</taxon>
    </lineage>
</organism>
<keyword evidence="3" id="KW-1185">Reference proteome</keyword>
<protein>
    <recommendedName>
        <fullName evidence="1">Helix-turn-helix domain-containing protein</fullName>
    </recommendedName>
</protein>
<dbReference type="CDD" id="cd10442">
    <property type="entry name" value="GIY-YIG_PLEs"/>
    <property type="match status" value="1"/>
</dbReference>
<accession>A0AAD1W943</accession>
<dbReference type="PANTHER" id="PTHR21301:SF13">
    <property type="match status" value="1"/>
</dbReference>
<sequence length="428" mass="49118">MGRLALYRRFIDDILIIWKGNWGEVEDFMMSINNNQWGLSFTHKQHKSTIDFLDLTLIGVEGKIITKTYQKSVDVNGYLHARSGHHPTWIQNIPSGQFTRIRRNCSFMCDYEKEALMLSQRFVEKAYPLRIILEAYLKGLKFGMIPRSEAHNKTLLTMNSSISSLYRGQEHHSSEHFKILELLGGSCDQSLKKAKFNISTKEVGTGKTPIFSTTFNIGFDEIIGVFDKYWPILTSDPWLSFCISKVPRVTFRRAPNLKNILAPSKLHCQNVGHQRVCQEAAVNKRCGHAKCLTCGFICHQQSTFSSFDSTEIFSVQSSITCNTSFVVYLLICPCGRQYVGQTIRPLKCRFREHRTAILRNDSRSPVARHFTIFHDNNPVGLKLMGIVHIPFHQDEAKKKRELIKAESVWIFKLNSMSPNGLNEELELF</sequence>
<evidence type="ECO:0000313" key="3">
    <source>
        <dbReference type="Proteomes" id="UP001295444"/>
    </source>
</evidence>
<reference evidence="2" key="1">
    <citation type="submission" date="2022-03" db="EMBL/GenBank/DDBJ databases">
        <authorList>
            <person name="Alioto T."/>
            <person name="Alioto T."/>
            <person name="Gomez Garrido J."/>
        </authorList>
    </citation>
    <scope>NUCLEOTIDE SEQUENCE</scope>
</reference>
<evidence type="ECO:0000259" key="1">
    <source>
        <dbReference type="Pfam" id="PF26215"/>
    </source>
</evidence>